<keyword evidence="2" id="KW-0647">Proteasome</keyword>
<dbReference type="InterPro" id="IPR050871">
    <property type="entry name" value="26S_Proteasome/COP9_Components"/>
</dbReference>
<dbReference type="PANTHER" id="PTHR10678">
    <property type="entry name" value="26S PROTEASOME NON-ATPASE REGULATORY SUBUNIT 11/COP9 SIGNALOSOME COMPLEX SUBUNIT 2"/>
    <property type="match status" value="1"/>
</dbReference>
<name>A0A7R9Q8Y6_9ACAR</name>
<dbReference type="Pfam" id="PF18055">
    <property type="entry name" value="RPN6_N"/>
    <property type="match status" value="1"/>
</dbReference>
<evidence type="ECO:0000256" key="2">
    <source>
        <dbReference type="ARBA" id="ARBA00022942"/>
    </source>
</evidence>
<dbReference type="PROSITE" id="PS50250">
    <property type="entry name" value="PCI"/>
    <property type="match status" value="1"/>
</dbReference>
<dbReference type="AlphaFoldDB" id="A0A7R9Q8Y6"/>
<dbReference type="EMBL" id="CAJPIZ010016718">
    <property type="protein sequence ID" value="CAG2115807.1"/>
    <property type="molecule type" value="Genomic_DNA"/>
</dbReference>
<comment type="similarity">
    <text evidence="1">Belongs to the proteasome subunit S9 family.</text>
</comment>
<evidence type="ECO:0000259" key="3">
    <source>
        <dbReference type="PROSITE" id="PS50250"/>
    </source>
</evidence>
<reference evidence="4" key="1">
    <citation type="submission" date="2020-11" db="EMBL/GenBank/DDBJ databases">
        <authorList>
            <person name="Tran Van P."/>
        </authorList>
    </citation>
    <scope>NUCLEOTIDE SEQUENCE</scope>
</reference>
<evidence type="ECO:0000256" key="1">
    <source>
        <dbReference type="ARBA" id="ARBA00007454"/>
    </source>
</evidence>
<dbReference type="InterPro" id="IPR040773">
    <property type="entry name" value="Rpn6_N"/>
</dbReference>
<dbReference type="Proteomes" id="UP000759131">
    <property type="component" value="Unassembled WGS sequence"/>
</dbReference>
<evidence type="ECO:0000313" key="5">
    <source>
        <dbReference type="Proteomes" id="UP000759131"/>
    </source>
</evidence>
<organism evidence="4">
    <name type="scientific">Medioppia subpectinata</name>
    <dbReference type="NCBI Taxonomy" id="1979941"/>
    <lineage>
        <taxon>Eukaryota</taxon>
        <taxon>Metazoa</taxon>
        <taxon>Ecdysozoa</taxon>
        <taxon>Arthropoda</taxon>
        <taxon>Chelicerata</taxon>
        <taxon>Arachnida</taxon>
        <taxon>Acari</taxon>
        <taxon>Acariformes</taxon>
        <taxon>Sarcoptiformes</taxon>
        <taxon>Oribatida</taxon>
        <taxon>Brachypylina</taxon>
        <taxon>Oppioidea</taxon>
        <taxon>Oppiidae</taxon>
        <taxon>Medioppia</taxon>
    </lineage>
</organism>
<dbReference type="GO" id="GO:0000502">
    <property type="term" value="C:proteasome complex"/>
    <property type="evidence" value="ECO:0007669"/>
    <property type="project" value="UniProtKB-KW"/>
</dbReference>
<evidence type="ECO:0000313" key="4">
    <source>
        <dbReference type="EMBL" id="CAD7635377.1"/>
    </source>
</evidence>
<dbReference type="Pfam" id="PF01399">
    <property type="entry name" value="PCI"/>
    <property type="match status" value="1"/>
</dbReference>
<dbReference type="OrthoDB" id="1418352at2759"/>
<dbReference type="InterPro" id="IPR000717">
    <property type="entry name" value="PCI_dom"/>
</dbReference>
<dbReference type="EMBL" id="OC871293">
    <property type="protein sequence ID" value="CAD7635377.1"/>
    <property type="molecule type" value="Genomic_DNA"/>
</dbReference>
<dbReference type="SUPFAM" id="SSF46785">
    <property type="entry name" value="Winged helix' DNA-binding domain"/>
    <property type="match status" value="1"/>
</dbReference>
<protein>
    <recommendedName>
        <fullName evidence="3">PCI domain-containing protein</fullName>
    </recommendedName>
</protein>
<gene>
    <name evidence="4" type="ORF">OSB1V03_LOCUS15768</name>
</gene>
<dbReference type="SMART" id="SM00088">
    <property type="entry name" value="PINT"/>
    <property type="match status" value="1"/>
</dbReference>
<dbReference type="InterPro" id="IPR040780">
    <property type="entry name" value="Rpn6_C_helix"/>
</dbReference>
<dbReference type="Pfam" id="PF18503">
    <property type="entry name" value="RPN6_C_helix"/>
    <property type="match status" value="1"/>
</dbReference>
<keyword evidence="5" id="KW-1185">Reference proteome</keyword>
<dbReference type="InterPro" id="IPR036390">
    <property type="entry name" value="WH_DNA-bd_sf"/>
</dbReference>
<dbReference type="Gene3D" id="1.25.40.570">
    <property type="match status" value="2"/>
</dbReference>
<sequence length="481" mass="54164">MRCYSSPAFDVVVTEDNGNENQMEDEESVRAKETNIIQTGLEMSRNGKANELADLIRSVRPFLNRISKAKAAKLVRQLVDLFLDMEKKTGHEVKLCEECIDWAKQEKRTFLRQSLEARLIALYYDTQQYDSALALGAQLLKELKKMDDKNLLVEVQLLESKTYHALSNLPRARAALTSARTTANAIYCPPKMQAALDLQSGILHAADERDFKTAFSYYYEAFEGYDSVDCPKAVIALKYMLLSKIMLNLAEDVQSITMGKLALKHAGRDIEALKAIANSSHKRSLADFHYYYEAFEGYDSVDCPKAVIALKYMLLSKIMLNLAEDVQSITMGKLALKHAGRDIEALKAIANSSHKRSLADFQEALTTYKVELVDDPIINAHLKALYDNMLEQNLCRIIEPYSRVQVAHISGLIKLPVDMVEKKLSQMILDKKFSGILDQGEGVLIIFEDIASDKTYESALETLQNMGKVVDSLYQKAKKLS</sequence>
<dbReference type="SMART" id="SM00753">
    <property type="entry name" value="PAM"/>
    <property type="match status" value="1"/>
</dbReference>
<accession>A0A7R9Q8Y6</accession>
<feature type="domain" description="PCI" evidence="3">
    <location>
        <begin position="283"/>
        <end position="451"/>
    </location>
</feature>
<proteinExistence type="inferred from homology"/>